<dbReference type="PROSITE" id="PS50887">
    <property type="entry name" value="GGDEF"/>
    <property type="match status" value="1"/>
</dbReference>
<dbReference type="KEGG" id="bti:BTG_29200"/>
<dbReference type="SUPFAM" id="SSF55073">
    <property type="entry name" value="Nucleotide cyclase"/>
    <property type="match status" value="1"/>
</dbReference>
<evidence type="ECO:0000313" key="3">
    <source>
        <dbReference type="Proteomes" id="UP000005259"/>
    </source>
</evidence>
<sequence>MNILHFLLENTVFQNVLQDLQLNVLYIENGCKHQQTIENIHPKCMFIANNFEEGELLFQRTKPHIIIMYVTDYSQIKYIKNMYTPQSTFIVIWDQQITKEFTDVLALGIRNIVIAPVTPQAVLEEVNKSLYQLSLVRQVSLQQELLQTMFDFQNDLLFIVEDDEIVDCNTNFLTFFGYENLFAYREQHLVFAEHFIRENGYYSTTHDITWLDDTLSSGRRIKMSNYEGEVSTFLLRATPLPEDLSRFIVKCTEITELDEIYQEQERLAMVDSLTEIYNRLKFQQILEVEWEKVIRSDEKIAIILFDIDNFKTVNDTYGHDFGDLALIQLAELMKSKVEQQHVFARWGGEEFIILVTNTVEKEAFQVAESLRFFIETKQFTGISKLTASFGVALYEQGTTREELMQRADIALYEAKKNGKNQVCVYRKEKM</sequence>
<dbReference type="CDD" id="cd01949">
    <property type="entry name" value="GGDEF"/>
    <property type="match status" value="1"/>
</dbReference>
<reference evidence="2 3" key="1">
    <citation type="submission" date="2012-08" db="EMBL/GenBank/DDBJ databases">
        <authorList>
            <person name="Doggett N."/>
            <person name="Teshima H."/>
            <person name="Bruce D."/>
            <person name="Detter J.C."/>
            <person name="Johnson S.L."/>
            <person name="Han C."/>
        </authorList>
    </citation>
    <scope>NUCLEOTIDE SEQUENCE [LARGE SCALE GENOMIC DNA]</scope>
    <source>
        <strain evidence="2 3">HD-771</strain>
    </source>
</reference>
<dbReference type="InterPro" id="IPR000160">
    <property type="entry name" value="GGDEF_dom"/>
</dbReference>
<dbReference type="Pfam" id="PF00990">
    <property type="entry name" value="GGDEF"/>
    <property type="match status" value="1"/>
</dbReference>
<dbReference type="GO" id="GO:1902201">
    <property type="term" value="P:negative regulation of bacterial-type flagellum-dependent cell motility"/>
    <property type="evidence" value="ECO:0007669"/>
    <property type="project" value="TreeGrafter"/>
</dbReference>
<organism evidence="2 3">
    <name type="scientific">Bacillus thuringiensis HD-771</name>
    <dbReference type="NCBI Taxonomy" id="1218175"/>
    <lineage>
        <taxon>Bacteria</taxon>
        <taxon>Bacillati</taxon>
        <taxon>Bacillota</taxon>
        <taxon>Bacilli</taxon>
        <taxon>Bacillales</taxon>
        <taxon>Bacillaceae</taxon>
        <taxon>Bacillus</taxon>
        <taxon>Bacillus cereus group</taxon>
    </lineage>
</organism>
<accession>A0A9W3P0K7</accession>
<evidence type="ECO:0000313" key="2">
    <source>
        <dbReference type="EMBL" id="AFQ19235.1"/>
    </source>
</evidence>
<name>A0A9W3P0K7_BACTU</name>
<dbReference type="InterPro" id="IPR043128">
    <property type="entry name" value="Rev_trsase/Diguanyl_cyclase"/>
</dbReference>
<dbReference type="InterPro" id="IPR000014">
    <property type="entry name" value="PAS"/>
</dbReference>
<dbReference type="RefSeq" id="WP_001023182.1">
    <property type="nucleotide sequence ID" value="NC_018500.1"/>
</dbReference>
<dbReference type="EMBL" id="CP003752">
    <property type="protein sequence ID" value="AFQ19235.1"/>
    <property type="molecule type" value="Genomic_DNA"/>
</dbReference>
<dbReference type="InterPro" id="IPR029787">
    <property type="entry name" value="Nucleotide_cyclase"/>
</dbReference>
<dbReference type="InterPro" id="IPR050469">
    <property type="entry name" value="Diguanylate_Cyclase"/>
</dbReference>
<dbReference type="GO" id="GO:0043709">
    <property type="term" value="P:cell adhesion involved in single-species biofilm formation"/>
    <property type="evidence" value="ECO:0007669"/>
    <property type="project" value="TreeGrafter"/>
</dbReference>
<protein>
    <submittedName>
        <fullName evidence="2">Sensory box/GGDEF family protein</fullName>
    </submittedName>
</protein>
<dbReference type="Gene3D" id="3.30.70.270">
    <property type="match status" value="1"/>
</dbReference>
<dbReference type="AlphaFoldDB" id="A0A9W3P0K7"/>
<dbReference type="Pfam" id="PF13188">
    <property type="entry name" value="PAS_8"/>
    <property type="match status" value="1"/>
</dbReference>
<dbReference type="GO" id="GO:0005886">
    <property type="term" value="C:plasma membrane"/>
    <property type="evidence" value="ECO:0007669"/>
    <property type="project" value="TreeGrafter"/>
</dbReference>
<dbReference type="PANTHER" id="PTHR45138:SF9">
    <property type="entry name" value="DIGUANYLATE CYCLASE DGCM-RELATED"/>
    <property type="match status" value="1"/>
</dbReference>
<dbReference type="NCBIfam" id="TIGR00254">
    <property type="entry name" value="GGDEF"/>
    <property type="match status" value="1"/>
</dbReference>
<dbReference type="SMART" id="SM00267">
    <property type="entry name" value="GGDEF"/>
    <property type="match status" value="1"/>
</dbReference>
<proteinExistence type="predicted"/>
<gene>
    <name evidence="2" type="ORF">BTG_29200</name>
</gene>
<dbReference type="FunFam" id="3.30.70.270:FF:000001">
    <property type="entry name" value="Diguanylate cyclase domain protein"/>
    <property type="match status" value="1"/>
</dbReference>
<feature type="domain" description="GGDEF" evidence="1">
    <location>
        <begin position="298"/>
        <end position="427"/>
    </location>
</feature>
<dbReference type="GO" id="GO:0052621">
    <property type="term" value="F:diguanylate cyclase activity"/>
    <property type="evidence" value="ECO:0007669"/>
    <property type="project" value="TreeGrafter"/>
</dbReference>
<dbReference type="PANTHER" id="PTHR45138">
    <property type="entry name" value="REGULATORY COMPONENTS OF SENSORY TRANSDUCTION SYSTEM"/>
    <property type="match status" value="1"/>
</dbReference>
<dbReference type="Proteomes" id="UP000005259">
    <property type="component" value="Chromosome"/>
</dbReference>
<evidence type="ECO:0000259" key="1">
    <source>
        <dbReference type="PROSITE" id="PS50887"/>
    </source>
</evidence>